<dbReference type="Proteomes" id="UP001596353">
    <property type="component" value="Unassembled WGS sequence"/>
</dbReference>
<gene>
    <name evidence="2" type="ORF">ACFQFQ_00070</name>
</gene>
<reference evidence="3" key="1">
    <citation type="journal article" date="2019" name="Int. J. Syst. Evol. Microbiol.">
        <title>The Global Catalogue of Microorganisms (GCM) 10K type strain sequencing project: providing services to taxonomists for standard genome sequencing and annotation.</title>
        <authorList>
            <consortium name="The Broad Institute Genomics Platform"/>
            <consortium name="The Broad Institute Genome Sequencing Center for Infectious Disease"/>
            <person name="Wu L."/>
            <person name="Ma J."/>
        </authorList>
    </citation>
    <scope>NUCLEOTIDE SEQUENCE [LARGE SCALE GENOMIC DNA]</scope>
    <source>
        <strain evidence="3">CCUG 66188</strain>
    </source>
</reference>
<feature type="compositionally biased region" description="Basic residues" evidence="1">
    <location>
        <begin position="215"/>
        <end position="224"/>
    </location>
</feature>
<protein>
    <submittedName>
        <fullName evidence="2">Uncharacterized protein</fullName>
    </submittedName>
</protein>
<name>A0ABW2AY42_9RHOB</name>
<feature type="region of interest" description="Disordered" evidence="1">
    <location>
        <begin position="1"/>
        <end position="130"/>
    </location>
</feature>
<feature type="region of interest" description="Disordered" evidence="1">
    <location>
        <begin position="203"/>
        <end position="244"/>
    </location>
</feature>
<proteinExistence type="predicted"/>
<evidence type="ECO:0000313" key="2">
    <source>
        <dbReference type="EMBL" id="MFC6758267.1"/>
    </source>
</evidence>
<keyword evidence="3" id="KW-1185">Reference proteome</keyword>
<feature type="compositionally biased region" description="Polar residues" evidence="1">
    <location>
        <begin position="1"/>
        <end position="10"/>
    </location>
</feature>
<evidence type="ECO:0000313" key="3">
    <source>
        <dbReference type="Proteomes" id="UP001596353"/>
    </source>
</evidence>
<comment type="caution">
    <text evidence="2">The sequence shown here is derived from an EMBL/GenBank/DDBJ whole genome shotgun (WGS) entry which is preliminary data.</text>
</comment>
<evidence type="ECO:0000256" key="1">
    <source>
        <dbReference type="SAM" id="MobiDB-lite"/>
    </source>
</evidence>
<organism evidence="2 3">
    <name type="scientific">Sulfitobacter porphyrae</name>
    <dbReference type="NCBI Taxonomy" id="1246864"/>
    <lineage>
        <taxon>Bacteria</taxon>
        <taxon>Pseudomonadati</taxon>
        <taxon>Pseudomonadota</taxon>
        <taxon>Alphaproteobacteria</taxon>
        <taxon>Rhodobacterales</taxon>
        <taxon>Roseobacteraceae</taxon>
        <taxon>Sulfitobacter</taxon>
    </lineage>
</organism>
<sequence>MNISLPNITAPSAGEARKTGSLILPATARDGPAIATGMPDFGLAYDKSAEPLPGSAPAQEPEPETGMTGAGQRPAKHAGGAEPEDLDASFMDGPHDDAEEISSPHLSEGASHPAATGAAMPKPQAVRNPEITRDQIAVDDRQVTRFPRFTTAPHPKRIHNLSASLRRDRTIPCSGSNRKKAFPTLRMKAQTLGRPQLHWLAKRPGNMQWGETRRNPHSRPRAKARSSSQPNGRVLRGTAGRKLM</sequence>
<dbReference type="EMBL" id="JBHSWG010000001">
    <property type="protein sequence ID" value="MFC6758267.1"/>
    <property type="molecule type" value="Genomic_DNA"/>
</dbReference>
<accession>A0ABW2AY42</accession>